<evidence type="ECO:0000259" key="8">
    <source>
        <dbReference type="PROSITE" id="PS50112"/>
    </source>
</evidence>
<dbReference type="Pfam" id="PF00072">
    <property type="entry name" value="Response_reg"/>
    <property type="match status" value="1"/>
</dbReference>
<evidence type="ECO:0000256" key="2">
    <source>
        <dbReference type="ARBA" id="ARBA00012438"/>
    </source>
</evidence>
<dbReference type="SMART" id="SM00091">
    <property type="entry name" value="PAS"/>
    <property type="match status" value="1"/>
</dbReference>
<dbReference type="RefSeq" id="WP_106134139.1">
    <property type="nucleotide sequence ID" value="NZ_PVTR01000007.1"/>
</dbReference>
<feature type="modified residue" description="4-aspartylphosphate" evidence="6">
    <location>
        <position position="61"/>
    </location>
</feature>
<feature type="domain" description="PAS" evidence="8">
    <location>
        <begin position="139"/>
        <end position="210"/>
    </location>
</feature>
<dbReference type="PANTHER" id="PTHR43304:SF1">
    <property type="entry name" value="PAC DOMAIN-CONTAINING PROTEIN"/>
    <property type="match status" value="1"/>
</dbReference>
<dbReference type="InterPro" id="IPR001789">
    <property type="entry name" value="Sig_transdc_resp-reg_receiver"/>
</dbReference>
<name>A0A2T0WK83_9BACT</name>
<dbReference type="SMART" id="SM00448">
    <property type="entry name" value="REC"/>
    <property type="match status" value="1"/>
</dbReference>
<organism evidence="9 10">
    <name type="scientific">Mongoliibacter ruber</name>
    <dbReference type="NCBI Taxonomy" id="1750599"/>
    <lineage>
        <taxon>Bacteria</taxon>
        <taxon>Pseudomonadati</taxon>
        <taxon>Bacteroidota</taxon>
        <taxon>Cytophagia</taxon>
        <taxon>Cytophagales</taxon>
        <taxon>Cyclobacteriaceae</taxon>
        <taxon>Mongoliibacter</taxon>
    </lineage>
</organism>
<dbReference type="Pfam" id="PF13426">
    <property type="entry name" value="PAS_9"/>
    <property type="match status" value="1"/>
</dbReference>
<dbReference type="InterPro" id="IPR036097">
    <property type="entry name" value="HisK_dim/P_sf"/>
</dbReference>
<dbReference type="SUPFAM" id="SSF52172">
    <property type="entry name" value="CheY-like"/>
    <property type="match status" value="1"/>
</dbReference>
<dbReference type="EMBL" id="PVTR01000007">
    <property type="protein sequence ID" value="PRY87121.1"/>
    <property type="molecule type" value="Genomic_DNA"/>
</dbReference>
<protein>
    <recommendedName>
        <fullName evidence="2">histidine kinase</fullName>
        <ecNumber evidence="2">2.7.13.3</ecNumber>
    </recommendedName>
</protein>
<dbReference type="AlphaFoldDB" id="A0A2T0WK83"/>
<dbReference type="SUPFAM" id="SSF55785">
    <property type="entry name" value="PYP-like sensor domain (PAS domain)"/>
    <property type="match status" value="1"/>
</dbReference>
<dbReference type="CDD" id="cd00130">
    <property type="entry name" value="PAS"/>
    <property type="match status" value="1"/>
</dbReference>
<evidence type="ECO:0000259" key="7">
    <source>
        <dbReference type="PROSITE" id="PS50110"/>
    </source>
</evidence>
<evidence type="ECO:0000313" key="9">
    <source>
        <dbReference type="EMBL" id="PRY87121.1"/>
    </source>
</evidence>
<dbReference type="InterPro" id="IPR011006">
    <property type="entry name" value="CheY-like_superfamily"/>
</dbReference>
<keyword evidence="5" id="KW-0418">Kinase</keyword>
<dbReference type="InterPro" id="IPR003661">
    <property type="entry name" value="HisK_dim/P_dom"/>
</dbReference>
<dbReference type="CDD" id="cd00156">
    <property type="entry name" value="REC"/>
    <property type="match status" value="1"/>
</dbReference>
<dbReference type="Proteomes" id="UP000238157">
    <property type="component" value="Unassembled WGS sequence"/>
</dbReference>
<evidence type="ECO:0000256" key="6">
    <source>
        <dbReference type="PROSITE-ProRule" id="PRU00169"/>
    </source>
</evidence>
<accession>A0A2T0WK83</accession>
<evidence type="ECO:0000313" key="10">
    <source>
        <dbReference type="Proteomes" id="UP000238157"/>
    </source>
</evidence>
<keyword evidence="10" id="KW-1185">Reference proteome</keyword>
<evidence type="ECO:0000256" key="1">
    <source>
        <dbReference type="ARBA" id="ARBA00000085"/>
    </source>
</evidence>
<proteinExistence type="predicted"/>
<keyword evidence="4" id="KW-0808">Transferase</keyword>
<dbReference type="Gene3D" id="3.40.50.2300">
    <property type="match status" value="1"/>
</dbReference>
<dbReference type="Gene3D" id="3.30.450.20">
    <property type="entry name" value="PAS domain"/>
    <property type="match status" value="1"/>
</dbReference>
<dbReference type="PROSITE" id="PS50112">
    <property type="entry name" value="PAS"/>
    <property type="match status" value="1"/>
</dbReference>
<sequence length="340" mass="39135">MIKDNQTYTILIIEDNPGDKLLVETYLEESVLVPRITGVESFREASKLLVDNSKFDIILLDLSLPDMGGEDLIKAVMSLAANIPVIVLTGYSDVEFSRKSVKLGIADYLLKDDLTSSILYKSIIYSIERRKVINELEESRKRYKELFQLSPIPNWVYDLNTWKFLDVNQAAVTNYGYEYDEFMTMSVHDIIPKEEYSKLQETMETIQNKGEDLPKFSGEYNHIKKNGDIIFVETSSNYLTFDGKPARMMLANDVTFKKKYIDAIEHQNTKLKEIAWIQSHVVRAPLARLMGLVNLLAEDETTDEEKQSYTKLIIDSANELDTIVRDITEKTEQINIKEIE</sequence>
<dbReference type="NCBIfam" id="TIGR00229">
    <property type="entry name" value="sensory_box"/>
    <property type="match status" value="1"/>
</dbReference>
<keyword evidence="3 6" id="KW-0597">Phosphoprotein</keyword>
<dbReference type="SUPFAM" id="SSF47384">
    <property type="entry name" value="Homodimeric domain of signal transducing histidine kinase"/>
    <property type="match status" value="1"/>
</dbReference>
<dbReference type="PANTHER" id="PTHR43304">
    <property type="entry name" value="PHYTOCHROME-LIKE PROTEIN CPH1"/>
    <property type="match status" value="1"/>
</dbReference>
<dbReference type="InterPro" id="IPR052162">
    <property type="entry name" value="Sensor_kinase/Photoreceptor"/>
</dbReference>
<dbReference type="Pfam" id="PF00512">
    <property type="entry name" value="HisKA"/>
    <property type="match status" value="1"/>
</dbReference>
<reference evidence="9 10" key="1">
    <citation type="submission" date="2018-03" db="EMBL/GenBank/DDBJ databases">
        <title>Genomic Encyclopedia of Archaeal and Bacterial Type Strains, Phase II (KMG-II): from individual species to whole genera.</title>
        <authorList>
            <person name="Goeker M."/>
        </authorList>
    </citation>
    <scope>NUCLEOTIDE SEQUENCE [LARGE SCALE GENOMIC DNA]</scope>
    <source>
        <strain evidence="9 10">DSM 27929</strain>
    </source>
</reference>
<dbReference type="InterPro" id="IPR035965">
    <property type="entry name" value="PAS-like_dom_sf"/>
</dbReference>
<dbReference type="PROSITE" id="PS50110">
    <property type="entry name" value="RESPONSE_REGULATORY"/>
    <property type="match status" value="1"/>
</dbReference>
<gene>
    <name evidence="9" type="ORF">CLW00_107190</name>
</gene>
<dbReference type="Gene3D" id="1.10.287.130">
    <property type="match status" value="1"/>
</dbReference>
<dbReference type="OrthoDB" id="9124519at2"/>
<dbReference type="InterPro" id="IPR000014">
    <property type="entry name" value="PAS"/>
</dbReference>
<dbReference type="EC" id="2.7.13.3" evidence="2"/>
<dbReference type="GO" id="GO:0000155">
    <property type="term" value="F:phosphorelay sensor kinase activity"/>
    <property type="evidence" value="ECO:0007669"/>
    <property type="project" value="InterPro"/>
</dbReference>
<comment type="caution">
    <text evidence="9">The sequence shown here is derived from an EMBL/GenBank/DDBJ whole genome shotgun (WGS) entry which is preliminary data.</text>
</comment>
<comment type="catalytic activity">
    <reaction evidence="1">
        <text>ATP + protein L-histidine = ADP + protein N-phospho-L-histidine.</text>
        <dbReference type="EC" id="2.7.13.3"/>
    </reaction>
</comment>
<evidence type="ECO:0000256" key="3">
    <source>
        <dbReference type="ARBA" id="ARBA00022553"/>
    </source>
</evidence>
<evidence type="ECO:0000256" key="5">
    <source>
        <dbReference type="ARBA" id="ARBA00022777"/>
    </source>
</evidence>
<evidence type="ECO:0000256" key="4">
    <source>
        <dbReference type="ARBA" id="ARBA00022679"/>
    </source>
</evidence>
<feature type="domain" description="Response regulatory" evidence="7">
    <location>
        <begin position="9"/>
        <end position="126"/>
    </location>
</feature>